<feature type="region of interest" description="Disordered" evidence="1">
    <location>
        <begin position="483"/>
        <end position="523"/>
    </location>
</feature>
<feature type="compositionally biased region" description="Basic residues" evidence="1">
    <location>
        <begin position="497"/>
        <end position="509"/>
    </location>
</feature>
<evidence type="ECO:0000313" key="5">
    <source>
        <dbReference type="Proteomes" id="UP000694865"/>
    </source>
</evidence>
<evidence type="ECO:0000259" key="4">
    <source>
        <dbReference type="PROSITE" id="PS50835"/>
    </source>
</evidence>
<dbReference type="Proteomes" id="UP000694865">
    <property type="component" value="Unplaced"/>
</dbReference>
<sequence>MESFPLWLRFLALICSAYTVLAYVQVIPSGTQILDSGDSITLSCEATESATMDASFEIDEDWEPQRNARRRRSVDVNPSPAVGHLRRSERATGTTTITSELNSLGPLDTHRWVCKSENKDGEPISVETDTVDIVVVQVDTADSVMVTNGDDSGAAIWCTCAELNPSLCSITWKKDGKLIDSPSGGEIDVDGDDIPDALMSSDTQTLAFMGNKQSDSGVYRCTAEVTVDGISKTMPSVDINVDIRTSIDVPPNTDTDHCDVVNDETDTDGVVLMYFQLPDWEGHKSYSGNLVFSVKAASSVVVRLQYSQSSMNYFEIILGADSNTKSIIHRYIGTSTDTVSAETPRVLDSSTYKTFVISYAYDMITVRKDDETEAFILLTHRDANDFTPAINVKQVEYGTRNRVEGSFTFCHPDPRDNRFYLSPPEEVWGAILTALIGCFAVIIAIILATVTCGKASCSCDCSGDDTTDAAEDSSKLAVGIKSDFLPLSPSYGGRDEKKKRKKHKKHKKQSWSPRDDYSGSYSD</sequence>
<dbReference type="Pfam" id="PF12248">
    <property type="entry name" value="Methyltransf_FA"/>
    <property type="match status" value="1"/>
</dbReference>
<dbReference type="RefSeq" id="XP_002737928.1">
    <property type="nucleotide sequence ID" value="XM_002737882.2"/>
</dbReference>
<dbReference type="GeneID" id="100375682"/>
<organism evidence="5 6">
    <name type="scientific">Saccoglossus kowalevskii</name>
    <name type="common">Acorn worm</name>
    <dbReference type="NCBI Taxonomy" id="10224"/>
    <lineage>
        <taxon>Eukaryota</taxon>
        <taxon>Metazoa</taxon>
        <taxon>Hemichordata</taxon>
        <taxon>Enteropneusta</taxon>
        <taxon>Harrimaniidae</taxon>
        <taxon>Saccoglossus</taxon>
    </lineage>
</organism>
<evidence type="ECO:0000313" key="6">
    <source>
        <dbReference type="RefSeq" id="XP_002737928.1"/>
    </source>
</evidence>
<dbReference type="InterPro" id="IPR007110">
    <property type="entry name" value="Ig-like_dom"/>
</dbReference>
<dbReference type="InterPro" id="IPR022041">
    <property type="entry name" value="Methyltransf_FA"/>
</dbReference>
<keyword evidence="5" id="KW-1185">Reference proteome</keyword>
<accession>A0ABM0GV01</accession>
<dbReference type="CDD" id="cd00096">
    <property type="entry name" value="Ig"/>
    <property type="match status" value="1"/>
</dbReference>
<reference evidence="6" key="1">
    <citation type="submission" date="2025-08" db="UniProtKB">
        <authorList>
            <consortium name="RefSeq"/>
        </authorList>
    </citation>
    <scope>IDENTIFICATION</scope>
    <source>
        <tissue evidence="6">Testes</tissue>
    </source>
</reference>
<name>A0ABM0GV01_SACKO</name>
<evidence type="ECO:0000256" key="3">
    <source>
        <dbReference type="SAM" id="SignalP"/>
    </source>
</evidence>
<keyword evidence="2" id="KW-1133">Transmembrane helix</keyword>
<feature type="signal peptide" evidence="3">
    <location>
        <begin position="1"/>
        <end position="22"/>
    </location>
</feature>
<keyword evidence="3" id="KW-0732">Signal</keyword>
<dbReference type="InterPro" id="IPR036179">
    <property type="entry name" value="Ig-like_dom_sf"/>
</dbReference>
<protein>
    <submittedName>
        <fullName evidence="6">Uncharacterized protein LOC100375682</fullName>
    </submittedName>
</protein>
<feature type="region of interest" description="Disordered" evidence="1">
    <location>
        <begin position="66"/>
        <end position="90"/>
    </location>
</feature>
<evidence type="ECO:0000256" key="1">
    <source>
        <dbReference type="SAM" id="MobiDB-lite"/>
    </source>
</evidence>
<feature type="domain" description="Ig-like" evidence="4">
    <location>
        <begin position="123"/>
        <end position="231"/>
    </location>
</feature>
<proteinExistence type="predicted"/>
<keyword evidence="2" id="KW-0472">Membrane</keyword>
<gene>
    <name evidence="6" type="primary">LOC100375682</name>
</gene>
<keyword evidence="2" id="KW-0812">Transmembrane</keyword>
<dbReference type="PROSITE" id="PS50835">
    <property type="entry name" value="IG_LIKE"/>
    <property type="match status" value="1"/>
</dbReference>
<dbReference type="SUPFAM" id="SSF48726">
    <property type="entry name" value="Immunoglobulin"/>
    <property type="match status" value="1"/>
</dbReference>
<dbReference type="InterPro" id="IPR013783">
    <property type="entry name" value="Ig-like_fold"/>
</dbReference>
<dbReference type="Gene3D" id="2.60.40.10">
    <property type="entry name" value="Immunoglobulins"/>
    <property type="match status" value="1"/>
</dbReference>
<feature type="transmembrane region" description="Helical" evidence="2">
    <location>
        <begin position="427"/>
        <end position="448"/>
    </location>
</feature>
<evidence type="ECO:0000256" key="2">
    <source>
        <dbReference type="SAM" id="Phobius"/>
    </source>
</evidence>
<feature type="chain" id="PRO_5046570812" evidence="3">
    <location>
        <begin position="23"/>
        <end position="523"/>
    </location>
</feature>